<proteinExistence type="predicted"/>
<evidence type="ECO:0000256" key="1">
    <source>
        <dbReference type="SAM" id="MobiDB-lite"/>
    </source>
</evidence>
<dbReference type="EMBL" id="PGCJ01000068">
    <property type="protein sequence ID" value="PLW53068.1"/>
    <property type="molecule type" value="Genomic_DNA"/>
</dbReference>
<dbReference type="Proteomes" id="UP000235388">
    <property type="component" value="Unassembled WGS sequence"/>
</dbReference>
<reference evidence="2 3" key="1">
    <citation type="submission" date="2017-11" db="EMBL/GenBank/DDBJ databases">
        <title>De novo assembly and phasing of dikaryotic genomes from two isolates of Puccinia coronata f. sp. avenae, the causal agent of oat crown rust.</title>
        <authorList>
            <person name="Miller M.E."/>
            <person name="Zhang Y."/>
            <person name="Omidvar V."/>
            <person name="Sperschneider J."/>
            <person name="Schwessinger B."/>
            <person name="Raley C."/>
            <person name="Palmer J.M."/>
            <person name="Garnica D."/>
            <person name="Upadhyaya N."/>
            <person name="Rathjen J."/>
            <person name="Taylor J.M."/>
            <person name="Park R.F."/>
            <person name="Dodds P.N."/>
            <person name="Hirsch C.D."/>
            <person name="Kianian S.F."/>
            <person name="Figueroa M."/>
        </authorList>
    </citation>
    <scope>NUCLEOTIDE SEQUENCE [LARGE SCALE GENOMIC DNA]</scope>
    <source>
        <strain evidence="2">12NC29</strain>
    </source>
</reference>
<gene>
    <name evidence="2" type="ORF">PCANC_05815</name>
</gene>
<name>A0A2N5VST7_9BASI</name>
<organism evidence="2 3">
    <name type="scientific">Puccinia coronata f. sp. avenae</name>
    <dbReference type="NCBI Taxonomy" id="200324"/>
    <lineage>
        <taxon>Eukaryota</taxon>
        <taxon>Fungi</taxon>
        <taxon>Dikarya</taxon>
        <taxon>Basidiomycota</taxon>
        <taxon>Pucciniomycotina</taxon>
        <taxon>Pucciniomycetes</taxon>
        <taxon>Pucciniales</taxon>
        <taxon>Pucciniaceae</taxon>
        <taxon>Puccinia</taxon>
    </lineage>
</organism>
<sequence>MLLSTSQAANVVAPGKWQVPPRRERTPCRAGRRLYQSAEELFLGEQVQAGPCSPRDNFSVSWYKLLPARQRVASRYSLELARCMPVPAHRGITPQRAGTHQLEFDVPNAILERNGDSAIENCPLRVTWSNVPAVTRGKKESARGLNPRPTSARNASPDRWGTQPPLHSHHMQTVDTFGEASSGDMSGQAGRGQARRPRVVNDHREDCGTRDGLGVRCDPMTTHTGTTRTKSPCVAWNRHAASLVPYRSQDAAVSVLASVSVTKVGLRFASTPPGCCATSGGPNRHGFGF</sequence>
<evidence type="ECO:0000313" key="3">
    <source>
        <dbReference type="Proteomes" id="UP000235388"/>
    </source>
</evidence>
<accession>A0A2N5VST7</accession>
<evidence type="ECO:0000313" key="2">
    <source>
        <dbReference type="EMBL" id="PLW53068.1"/>
    </source>
</evidence>
<dbReference type="AlphaFoldDB" id="A0A2N5VST7"/>
<feature type="region of interest" description="Disordered" evidence="1">
    <location>
        <begin position="136"/>
        <end position="207"/>
    </location>
</feature>
<comment type="caution">
    <text evidence="2">The sequence shown here is derived from an EMBL/GenBank/DDBJ whole genome shotgun (WGS) entry which is preliminary data.</text>
</comment>
<keyword evidence="3" id="KW-1185">Reference proteome</keyword>
<protein>
    <submittedName>
        <fullName evidence="2">Uncharacterized protein</fullName>
    </submittedName>
</protein>